<dbReference type="OrthoDB" id="10036964at2759"/>
<dbReference type="PROSITE" id="PS00237">
    <property type="entry name" value="G_PROTEIN_RECEP_F1_1"/>
    <property type="match status" value="1"/>
</dbReference>
<evidence type="ECO:0000256" key="6">
    <source>
        <dbReference type="ARBA" id="ARBA00023170"/>
    </source>
</evidence>
<feature type="transmembrane region" description="Helical" evidence="9">
    <location>
        <begin position="23"/>
        <end position="49"/>
    </location>
</feature>
<dbReference type="EnsemblMetazoa" id="BGLB007221-RB">
    <property type="protein sequence ID" value="BGLB007221-PB"/>
    <property type="gene ID" value="BGLB007221"/>
</dbReference>
<dbReference type="PROSITE" id="PS50262">
    <property type="entry name" value="G_PROTEIN_RECEP_F1_2"/>
    <property type="match status" value="1"/>
</dbReference>
<dbReference type="PRINTS" id="PR00237">
    <property type="entry name" value="GPCRRHODOPSN"/>
</dbReference>
<feature type="transmembrane region" description="Helical" evidence="9">
    <location>
        <begin position="188"/>
        <end position="216"/>
    </location>
</feature>
<evidence type="ECO:0000313" key="11">
    <source>
        <dbReference type="EnsemblMetazoa" id="BGLB007221-PB"/>
    </source>
</evidence>
<feature type="transmembrane region" description="Helical" evidence="9">
    <location>
        <begin position="61"/>
        <end position="81"/>
    </location>
</feature>
<feature type="domain" description="G-protein coupled receptors family 1 profile" evidence="10">
    <location>
        <begin position="41"/>
        <end position="314"/>
    </location>
</feature>
<dbReference type="AlphaFoldDB" id="A0A2C9JS99"/>
<evidence type="ECO:0000256" key="5">
    <source>
        <dbReference type="ARBA" id="ARBA00023136"/>
    </source>
</evidence>
<dbReference type="GO" id="GO:0005886">
    <property type="term" value="C:plasma membrane"/>
    <property type="evidence" value="ECO:0007669"/>
    <property type="project" value="TreeGrafter"/>
</dbReference>
<dbReference type="InterPro" id="IPR000276">
    <property type="entry name" value="GPCR_Rhodpsn"/>
</dbReference>
<dbReference type="VEuPathDB" id="VectorBase:BGLAX_044751"/>
<evidence type="ECO:0000256" key="1">
    <source>
        <dbReference type="ARBA" id="ARBA00004141"/>
    </source>
</evidence>
<dbReference type="Proteomes" id="UP000076420">
    <property type="component" value="Unassembled WGS sequence"/>
</dbReference>
<dbReference type="SMART" id="SM01381">
    <property type="entry name" value="7TM_GPCR_Srsx"/>
    <property type="match status" value="1"/>
</dbReference>
<feature type="transmembrane region" description="Helical" evidence="9">
    <location>
        <begin position="140"/>
        <end position="160"/>
    </location>
</feature>
<keyword evidence="3 9" id="KW-1133">Transmembrane helix</keyword>
<dbReference type="STRING" id="6526.A0A2C9JS99"/>
<dbReference type="SUPFAM" id="SSF81321">
    <property type="entry name" value="Family A G protein-coupled receptor-like"/>
    <property type="match status" value="1"/>
</dbReference>
<accession>A0A2C9JS99</accession>
<dbReference type="VEuPathDB" id="VectorBase:BGLB007221"/>
<comment type="subcellular location">
    <subcellularLocation>
        <location evidence="1">Membrane</location>
        <topology evidence="1">Multi-pass membrane protein</topology>
    </subcellularLocation>
</comment>
<keyword evidence="2 8" id="KW-0812">Transmembrane</keyword>
<evidence type="ECO:0000256" key="4">
    <source>
        <dbReference type="ARBA" id="ARBA00023040"/>
    </source>
</evidence>
<organism evidence="11 12">
    <name type="scientific">Biomphalaria glabrata</name>
    <name type="common">Bloodfluke planorb</name>
    <name type="synonym">Freshwater snail</name>
    <dbReference type="NCBI Taxonomy" id="6526"/>
    <lineage>
        <taxon>Eukaryota</taxon>
        <taxon>Metazoa</taxon>
        <taxon>Spiralia</taxon>
        <taxon>Lophotrochozoa</taxon>
        <taxon>Mollusca</taxon>
        <taxon>Gastropoda</taxon>
        <taxon>Heterobranchia</taxon>
        <taxon>Euthyneura</taxon>
        <taxon>Panpulmonata</taxon>
        <taxon>Hygrophila</taxon>
        <taxon>Lymnaeoidea</taxon>
        <taxon>Planorbidae</taxon>
        <taxon>Biomphalaria</taxon>
    </lineage>
</organism>
<evidence type="ECO:0000313" key="12">
    <source>
        <dbReference type="Proteomes" id="UP000076420"/>
    </source>
</evidence>
<gene>
    <name evidence="11" type="primary">106065951</name>
</gene>
<evidence type="ECO:0000259" key="10">
    <source>
        <dbReference type="PROSITE" id="PS50262"/>
    </source>
</evidence>
<sequence>MSNGGQVASNSSDVIDLSPPVYMYAYVTILNIVIFVVGVIGNVLVLVVIVRMRVMRTRVNYFLASLSVADLLVLAVCQPSAMLEFYTREQWVLGYFMCKLIPFLEHWTLHASVLTLLLIGFDRYLTICHPQIRTCPKHTWLLLLPVWILSCFTALPFIFFTSLDAGKFVDGSNAEACRTKAYKLPSRIMVTIIFCCTFVLPLLLLIFLYTSVILALRRLSGSDIIAVKENGHADGPRNEVNASSAKSRRQVARMMVAIVVVFFLCLMPFKIFTLWLTFAEEKSLESLGFEPFYNLLSLCRLVTYVNSAGNPVIYTWMSPRFRRAFLVSLPR</sequence>
<evidence type="ECO:0000256" key="8">
    <source>
        <dbReference type="RuleBase" id="RU000688"/>
    </source>
</evidence>
<dbReference type="Gene3D" id="1.20.1070.10">
    <property type="entry name" value="Rhodopsin 7-helix transmembrane proteins"/>
    <property type="match status" value="1"/>
</dbReference>
<comment type="similarity">
    <text evidence="8">Belongs to the G-protein coupled receptor 1 family.</text>
</comment>
<evidence type="ECO:0000256" key="3">
    <source>
        <dbReference type="ARBA" id="ARBA00022989"/>
    </source>
</evidence>
<dbReference type="Pfam" id="PF00001">
    <property type="entry name" value="7tm_1"/>
    <property type="match status" value="1"/>
</dbReference>
<evidence type="ECO:0000256" key="9">
    <source>
        <dbReference type="SAM" id="Phobius"/>
    </source>
</evidence>
<dbReference type="GO" id="GO:0004930">
    <property type="term" value="F:G protein-coupled receptor activity"/>
    <property type="evidence" value="ECO:0007669"/>
    <property type="project" value="UniProtKB-KW"/>
</dbReference>
<feature type="transmembrane region" description="Helical" evidence="9">
    <location>
        <begin position="295"/>
        <end position="316"/>
    </location>
</feature>
<evidence type="ECO:0000256" key="2">
    <source>
        <dbReference type="ARBA" id="ARBA00022692"/>
    </source>
</evidence>
<proteinExistence type="inferred from homology"/>
<keyword evidence="5 9" id="KW-0472">Membrane</keyword>
<keyword evidence="6 8" id="KW-0675">Receptor</keyword>
<dbReference type="PANTHER" id="PTHR24243">
    <property type="entry name" value="G-PROTEIN COUPLED RECEPTOR"/>
    <property type="match status" value="1"/>
</dbReference>
<protein>
    <recommendedName>
        <fullName evidence="10">G-protein coupled receptors family 1 profile domain-containing protein</fullName>
    </recommendedName>
</protein>
<keyword evidence="4 8" id="KW-0297">G-protein coupled receptor</keyword>
<dbReference type="KEGG" id="bgt:106065951"/>
<reference evidence="11" key="1">
    <citation type="submission" date="2020-05" db="UniProtKB">
        <authorList>
            <consortium name="EnsemblMetazoa"/>
        </authorList>
    </citation>
    <scope>IDENTIFICATION</scope>
    <source>
        <strain evidence="11">BB02</strain>
    </source>
</reference>
<feature type="transmembrane region" description="Helical" evidence="9">
    <location>
        <begin position="93"/>
        <end position="119"/>
    </location>
</feature>
<name>A0A2C9JS99_BIOGL</name>
<dbReference type="InterPro" id="IPR017452">
    <property type="entry name" value="GPCR_Rhodpsn_7TM"/>
</dbReference>
<feature type="transmembrane region" description="Helical" evidence="9">
    <location>
        <begin position="254"/>
        <end position="275"/>
    </location>
</feature>
<keyword evidence="7 8" id="KW-0807">Transducer</keyword>
<evidence type="ECO:0000256" key="7">
    <source>
        <dbReference type="ARBA" id="ARBA00023224"/>
    </source>
</evidence>
<dbReference type="PANTHER" id="PTHR24243:SF233">
    <property type="entry name" value="THYROTROPIN-RELEASING HORMONE RECEPTOR"/>
    <property type="match status" value="1"/>
</dbReference>